<evidence type="ECO:0000256" key="4">
    <source>
        <dbReference type="RuleBase" id="RU003357"/>
    </source>
</evidence>
<dbReference type="GO" id="GO:0009279">
    <property type="term" value="C:cell outer membrane"/>
    <property type="evidence" value="ECO:0007669"/>
    <property type="project" value="UniProtKB-SubCell"/>
</dbReference>
<organism evidence="9 10">
    <name type="scientific">SAR86 cluster bacterium</name>
    <dbReference type="NCBI Taxonomy" id="2030880"/>
    <lineage>
        <taxon>Bacteria</taxon>
        <taxon>Pseudomonadati</taxon>
        <taxon>Pseudomonadota</taxon>
        <taxon>Gammaproteobacteria</taxon>
        <taxon>SAR86 cluster</taxon>
    </lineage>
</organism>
<dbReference type="Gene3D" id="2.40.170.20">
    <property type="entry name" value="TonB-dependent receptor, beta-barrel domain"/>
    <property type="match status" value="1"/>
</dbReference>
<proteinExistence type="inferred from homology"/>
<feature type="signal peptide" evidence="6">
    <location>
        <begin position="1"/>
        <end position="30"/>
    </location>
</feature>
<evidence type="ECO:0000259" key="7">
    <source>
        <dbReference type="Pfam" id="PF00593"/>
    </source>
</evidence>
<evidence type="ECO:0000256" key="2">
    <source>
        <dbReference type="ARBA" id="ARBA00023136"/>
    </source>
</evidence>
<evidence type="ECO:0000256" key="3">
    <source>
        <dbReference type="ARBA" id="ARBA00023237"/>
    </source>
</evidence>
<evidence type="ECO:0000259" key="8">
    <source>
        <dbReference type="Pfam" id="PF07715"/>
    </source>
</evidence>
<feature type="domain" description="TonB-dependent receptor-like beta-barrel" evidence="7">
    <location>
        <begin position="241"/>
        <end position="682"/>
    </location>
</feature>
<feature type="chain" id="PRO_5012878935" description="TonB-dependent receptor plug domain-containing protein" evidence="6">
    <location>
        <begin position="31"/>
        <end position="726"/>
    </location>
</feature>
<dbReference type="AlphaFoldDB" id="A0A2A4WYT7"/>
<dbReference type="Proteomes" id="UP000218767">
    <property type="component" value="Unassembled WGS sequence"/>
</dbReference>
<evidence type="ECO:0000256" key="1">
    <source>
        <dbReference type="ARBA" id="ARBA00004442"/>
    </source>
</evidence>
<dbReference type="InterPro" id="IPR000531">
    <property type="entry name" value="Beta-barrel_TonB"/>
</dbReference>
<dbReference type="Pfam" id="PF00593">
    <property type="entry name" value="TonB_dep_Rec_b-barrel"/>
    <property type="match status" value="1"/>
</dbReference>
<accession>A0A2A4WYT7</accession>
<evidence type="ECO:0000256" key="6">
    <source>
        <dbReference type="SAM" id="SignalP"/>
    </source>
</evidence>
<keyword evidence="6" id="KW-0732">Signal</keyword>
<evidence type="ECO:0000313" key="9">
    <source>
        <dbReference type="EMBL" id="PCI74979.1"/>
    </source>
</evidence>
<dbReference type="EMBL" id="NVUL01000086">
    <property type="protein sequence ID" value="PCI74979.1"/>
    <property type="molecule type" value="Genomic_DNA"/>
</dbReference>
<evidence type="ECO:0008006" key="11">
    <source>
        <dbReference type="Google" id="ProtNLM"/>
    </source>
</evidence>
<keyword evidence="4" id="KW-0798">TonB box</keyword>
<reference evidence="10" key="1">
    <citation type="submission" date="2017-08" db="EMBL/GenBank/DDBJ databases">
        <title>A dynamic microbial community with high functional redundancy inhabits the cold, oxic subseafloor aquifer.</title>
        <authorList>
            <person name="Tully B.J."/>
            <person name="Wheat C.G."/>
            <person name="Glazer B.T."/>
            <person name="Huber J.A."/>
        </authorList>
    </citation>
    <scope>NUCLEOTIDE SEQUENCE [LARGE SCALE GENOMIC DNA]</scope>
</reference>
<protein>
    <recommendedName>
        <fullName evidence="11">TonB-dependent receptor plug domain-containing protein</fullName>
    </recommendedName>
</protein>
<comment type="similarity">
    <text evidence="4">Belongs to the TonB-dependent receptor family.</text>
</comment>
<keyword evidence="3" id="KW-0998">Cell outer membrane</keyword>
<dbReference type="SUPFAM" id="SSF56935">
    <property type="entry name" value="Porins"/>
    <property type="match status" value="1"/>
</dbReference>
<evidence type="ECO:0000313" key="10">
    <source>
        <dbReference type="Proteomes" id="UP000218767"/>
    </source>
</evidence>
<feature type="domain" description="TonB-dependent receptor plug" evidence="8">
    <location>
        <begin position="38"/>
        <end position="135"/>
    </location>
</feature>
<comment type="subcellular location">
    <subcellularLocation>
        <location evidence="1 4">Cell outer membrane</location>
    </subcellularLocation>
</comment>
<dbReference type="InterPro" id="IPR037066">
    <property type="entry name" value="Plug_dom_sf"/>
</dbReference>
<dbReference type="InterPro" id="IPR012910">
    <property type="entry name" value="Plug_dom"/>
</dbReference>
<dbReference type="Pfam" id="PF07715">
    <property type="entry name" value="Plug"/>
    <property type="match status" value="1"/>
</dbReference>
<dbReference type="Gene3D" id="2.170.130.10">
    <property type="entry name" value="TonB-dependent receptor, plug domain"/>
    <property type="match status" value="1"/>
</dbReference>
<keyword evidence="2 4" id="KW-0472">Membrane</keyword>
<comment type="caution">
    <text evidence="9">The sequence shown here is derived from an EMBL/GenBank/DDBJ whole genome shotgun (WGS) entry which is preliminary data.</text>
</comment>
<gene>
    <name evidence="9" type="ORF">COB20_13950</name>
</gene>
<evidence type="ECO:0000256" key="5">
    <source>
        <dbReference type="SAM" id="MobiDB-lite"/>
    </source>
</evidence>
<sequence>MSIKTFPFRTLASRIVTLLLLLVAVQSVNAQDNVGEDSTVVYPASYFAEFNPVTAQDMLDRIPGVGSATGGRRNFGGPRQGGGNGGRGLGSGSGGSQIIINGKRTAGKNNQTSGQMGRITAGQVNYIEIIRGTSGELDVRGSSQVVNVVLFEELSSNSLSFEANMDRYLDHNTEPGGSLAYSGQNGGLNYVLSAVAEPRYDHRVSKETSVLGDFSLNDEVREERTREQSSYDFSVNLDYEIDLKSSARLNALYSQNDNPTDVLRYTTDFQVSPSTTAIEREEIPGDRDNWEIGGDYEYVTDSGSRFKILFISNRNNSASTRERFDVFADGSESKDLFLDLASTTTERIVRASFTMGFLEDQDIEFGAERAQTTLDSSLALGLPDSTGMPSAEFGGLVPQSISNANSTVEEIRLEPFIIHNWNINSRLSLESTLLYELSEISQWGDVNRKRDFDFIKPKIDFRYNLTPQLQLRGSIEKVVQQLRFSDFVASNDSQDNDSLTLAGNENLRQEWFWKYDVNAEYRLPNDIGVLDANLFYHRHTDVISRIDVSPSEDNLQSANGNIGEGDMYGLTLNASIRMRMINMPNLLLTSMLNVRDSNITDPFLGIERRFSRFGRGRLNLGFRHDVTKWNMNYGLEWSNRFDSNEKIYEIDDIEDYIGQPNTTAFVQFVDARGITYRFDARNATSNLQCRERHRFIGRITSGILEEIEDQCATSGRVVSLKINGTF</sequence>
<feature type="region of interest" description="Disordered" evidence="5">
    <location>
        <begin position="67"/>
        <end position="94"/>
    </location>
</feature>
<name>A0A2A4WYT7_9GAMM</name>
<dbReference type="InterPro" id="IPR036942">
    <property type="entry name" value="Beta-barrel_TonB_sf"/>
</dbReference>
<feature type="compositionally biased region" description="Gly residues" evidence="5">
    <location>
        <begin position="78"/>
        <end position="94"/>
    </location>
</feature>